<dbReference type="EMBL" id="FMYW01000007">
    <property type="protein sequence ID" value="SDC43447.1"/>
    <property type="molecule type" value="Genomic_DNA"/>
</dbReference>
<feature type="binding site" evidence="6">
    <location>
        <position position="296"/>
    </location>
    <ligand>
        <name>[4Fe-4S] cluster</name>
        <dbReference type="ChEBI" id="CHEBI:49883"/>
    </ligand>
</feature>
<name>A0A1G6LKA4_9FIRM</name>
<dbReference type="EC" id="4.2.1.33" evidence="6"/>
<keyword evidence="3 6" id="KW-0408">Iron</keyword>
<proteinExistence type="inferred from homology"/>
<sequence>MHAIEKILAKKAGKASVHAGEIVNCDVDIAGINDLYYQTVKSFYEMGGEKVFDPEKVILFFDHYAPCATEKQADNHKKFRQFTNEQGIPHLMDINEGVCHQLMADYGFSRPGQIIVITDSHTTTHGAFGAFGTGVGATDLATILVTGKLWFKVPEVIRINLTGKLQPGVYAKDVILHIIGKLKADYGVYKAVEFAGPAIKQFSLSERMAMCNMSTEMGAKTSYIQPDEITMAYLAAHNITDYTIYETDPDYVYDADLTFDVTEIGPQLAAPFSVDNVDDLTAFAGLHVDQCYLGSCTGGRTEDFAVAAKILKGKHIAYGTRMILVPGSRFVLQECLEKGYIQTLMEAGAALTAPGCAACLGIHQGLLAEDEVCVSSTNRNFPGRMGHVKGRIYLGSPASVAAAALNGKVTDPRPYLEGGNGK</sequence>
<comment type="similarity">
    <text evidence="6">Belongs to the aconitase/IPM isomerase family. LeuC type 2 subfamily.</text>
</comment>
<dbReference type="Gene3D" id="3.30.499.10">
    <property type="entry name" value="Aconitase, domain 3"/>
    <property type="match status" value="2"/>
</dbReference>
<accession>A0A1G6LKA4</accession>
<evidence type="ECO:0000259" key="7">
    <source>
        <dbReference type="Pfam" id="PF00330"/>
    </source>
</evidence>
<dbReference type="NCBIfam" id="TIGR02086">
    <property type="entry name" value="IPMI_arch"/>
    <property type="match status" value="1"/>
</dbReference>
<protein>
    <recommendedName>
        <fullName evidence="6">3-isopropylmalate dehydratase large subunit</fullName>
        <ecNumber evidence="6">4.2.1.33</ecNumber>
    </recommendedName>
    <alternativeName>
        <fullName evidence="6">Alpha-IPM isomerase</fullName>
        <shortName evidence="6">IPMI</shortName>
    </alternativeName>
    <alternativeName>
        <fullName evidence="6">Isopropylmalate isomerase</fullName>
    </alternativeName>
</protein>
<keyword evidence="6" id="KW-0432">Leucine biosynthesis</keyword>
<dbReference type="InterPro" id="IPR006251">
    <property type="entry name" value="Homoacnase/IPMdehydase_lsu"/>
</dbReference>
<feature type="binding site" evidence="6">
    <location>
        <position position="359"/>
    </location>
    <ligand>
        <name>[4Fe-4S] cluster</name>
        <dbReference type="ChEBI" id="CHEBI:49883"/>
    </ligand>
</feature>
<keyword evidence="6" id="KW-0028">Amino-acid biosynthesis</keyword>
<dbReference type="SUPFAM" id="SSF53732">
    <property type="entry name" value="Aconitase iron-sulfur domain"/>
    <property type="match status" value="1"/>
</dbReference>
<organism evidence="8 9">
    <name type="scientific">Succiniclasticum ruminis</name>
    <dbReference type="NCBI Taxonomy" id="40841"/>
    <lineage>
        <taxon>Bacteria</taxon>
        <taxon>Bacillati</taxon>
        <taxon>Bacillota</taxon>
        <taxon>Negativicutes</taxon>
        <taxon>Acidaminococcales</taxon>
        <taxon>Acidaminococcaceae</taxon>
        <taxon>Succiniclasticum</taxon>
    </lineage>
</organism>
<dbReference type="InterPro" id="IPR018136">
    <property type="entry name" value="Aconitase_4Fe-4S_BS"/>
</dbReference>
<comment type="catalytic activity">
    <reaction evidence="6">
        <text>(2R,3S)-3-isopropylmalate = (2S)-2-isopropylmalate</text>
        <dbReference type="Rhea" id="RHEA:32287"/>
        <dbReference type="ChEBI" id="CHEBI:1178"/>
        <dbReference type="ChEBI" id="CHEBI:35121"/>
        <dbReference type="EC" id="4.2.1.33"/>
    </reaction>
</comment>
<keyword evidence="6" id="KW-0100">Branched-chain amino acid biosynthesis</keyword>
<dbReference type="GO" id="GO:0046872">
    <property type="term" value="F:metal ion binding"/>
    <property type="evidence" value="ECO:0007669"/>
    <property type="project" value="UniProtKB-KW"/>
</dbReference>
<dbReference type="InterPro" id="IPR011826">
    <property type="entry name" value="HAcnase/IPMdehydase_lsu_prok"/>
</dbReference>
<dbReference type="PROSITE" id="PS01244">
    <property type="entry name" value="ACONITASE_2"/>
    <property type="match status" value="1"/>
</dbReference>
<evidence type="ECO:0000313" key="8">
    <source>
        <dbReference type="EMBL" id="SDC43447.1"/>
    </source>
</evidence>
<dbReference type="InterPro" id="IPR033941">
    <property type="entry name" value="IPMI_cat"/>
</dbReference>
<dbReference type="OrthoDB" id="9802769at2"/>
<dbReference type="AlphaFoldDB" id="A0A1G6LKA4"/>
<evidence type="ECO:0000256" key="4">
    <source>
        <dbReference type="ARBA" id="ARBA00023014"/>
    </source>
</evidence>
<dbReference type="GO" id="GO:0003861">
    <property type="term" value="F:3-isopropylmalate dehydratase activity"/>
    <property type="evidence" value="ECO:0007669"/>
    <property type="project" value="UniProtKB-UniRule"/>
</dbReference>
<keyword evidence="9" id="KW-1185">Reference proteome</keyword>
<dbReference type="CDD" id="cd01583">
    <property type="entry name" value="IPMI"/>
    <property type="match status" value="1"/>
</dbReference>
<keyword evidence="5 6" id="KW-0456">Lyase</keyword>
<dbReference type="UniPathway" id="UPA00048">
    <property type="reaction ID" value="UER00071"/>
</dbReference>
<dbReference type="PANTHER" id="PTHR43822">
    <property type="entry name" value="HOMOACONITASE, MITOCHONDRIAL-RELATED"/>
    <property type="match status" value="1"/>
</dbReference>
<dbReference type="RefSeq" id="WP_093730295.1">
    <property type="nucleotide sequence ID" value="NZ_FMYW01000007.1"/>
</dbReference>
<evidence type="ECO:0000256" key="2">
    <source>
        <dbReference type="ARBA" id="ARBA00022723"/>
    </source>
</evidence>
<keyword evidence="2 6" id="KW-0479">Metal-binding</keyword>
<keyword evidence="4 6" id="KW-0411">Iron-sulfur</keyword>
<dbReference type="GO" id="GO:0009098">
    <property type="term" value="P:L-leucine biosynthetic process"/>
    <property type="evidence" value="ECO:0007669"/>
    <property type="project" value="UniProtKB-UniRule"/>
</dbReference>
<dbReference type="Proteomes" id="UP000198943">
    <property type="component" value="Unassembled WGS sequence"/>
</dbReference>
<feature type="binding site" evidence="6">
    <location>
        <position position="356"/>
    </location>
    <ligand>
        <name>[4Fe-4S] cluster</name>
        <dbReference type="ChEBI" id="CHEBI:49883"/>
    </ligand>
</feature>
<dbReference type="NCBIfam" id="TIGR01343">
    <property type="entry name" value="hacA_fam"/>
    <property type="match status" value="1"/>
</dbReference>
<comment type="function">
    <text evidence="6">Catalyzes the isomerization between 2-isopropylmalate and 3-isopropylmalate, via the formation of 2-isopropylmaleate.</text>
</comment>
<dbReference type="InterPro" id="IPR050067">
    <property type="entry name" value="IPM_dehydratase_rel_enz"/>
</dbReference>
<comment type="subunit">
    <text evidence="6">Heterodimer of LeuC and LeuD.</text>
</comment>
<dbReference type="InterPro" id="IPR036008">
    <property type="entry name" value="Aconitase_4Fe-4S_dom"/>
</dbReference>
<dbReference type="InterPro" id="IPR001030">
    <property type="entry name" value="Acoase/IPM_deHydtase_lsu_aba"/>
</dbReference>
<reference evidence="9" key="1">
    <citation type="submission" date="2016-10" db="EMBL/GenBank/DDBJ databases">
        <authorList>
            <person name="Varghese N."/>
            <person name="Submissions S."/>
        </authorList>
    </citation>
    <scope>NUCLEOTIDE SEQUENCE [LARGE SCALE GENOMIC DNA]</scope>
    <source>
        <strain evidence="9">DSM 11005</strain>
    </source>
</reference>
<dbReference type="HAMAP" id="MF_01027">
    <property type="entry name" value="LeuC_type2"/>
    <property type="match status" value="1"/>
</dbReference>
<keyword evidence="1 6" id="KW-0004">4Fe-4S</keyword>
<feature type="domain" description="Aconitase/3-isopropylmalate dehydratase large subunit alpha/beta/alpha" evidence="7">
    <location>
        <begin position="45"/>
        <end position="407"/>
    </location>
</feature>
<dbReference type="GO" id="GO:0051539">
    <property type="term" value="F:4 iron, 4 sulfur cluster binding"/>
    <property type="evidence" value="ECO:0007669"/>
    <property type="project" value="UniProtKB-KW"/>
</dbReference>
<dbReference type="PRINTS" id="PR00415">
    <property type="entry name" value="ACONITASE"/>
</dbReference>
<dbReference type="NCBIfam" id="NF001614">
    <property type="entry name" value="PRK00402.1"/>
    <property type="match status" value="1"/>
</dbReference>
<gene>
    <name evidence="6" type="primary">leuC</name>
    <name evidence="8" type="ORF">SAMN04487864_107111</name>
</gene>
<comment type="pathway">
    <text evidence="6">Amino-acid biosynthesis; L-leucine biosynthesis; L-leucine from 3-methyl-2-oxobutanoate: step 2/4.</text>
</comment>
<dbReference type="PANTHER" id="PTHR43822:SF2">
    <property type="entry name" value="HOMOACONITASE, MITOCHONDRIAL"/>
    <property type="match status" value="1"/>
</dbReference>
<dbReference type="InterPro" id="IPR015931">
    <property type="entry name" value="Acnase/IPM_dHydase_lsu_aba_1/3"/>
</dbReference>
<evidence type="ECO:0000313" key="9">
    <source>
        <dbReference type="Proteomes" id="UP000198943"/>
    </source>
</evidence>
<evidence type="ECO:0000256" key="6">
    <source>
        <dbReference type="HAMAP-Rule" id="MF_01027"/>
    </source>
</evidence>
<evidence type="ECO:0000256" key="1">
    <source>
        <dbReference type="ARBA" id="ARBA00022485"/>
    </source>
</evidence>
<dbReference type="Pfam" id="PF00330">
    <property type="entry name" value="Aconitase"/>
    <property type="match status" value="1"/>
</dbReference>
<evidence type="ECO:0000256" key="3">
    <source>
        <dbReference type="ARBA" id="ARBA00023004"/>
    </source>
</evidence>
<comment type="cofactor">
    <cofactor evidence="6">
        <name>[4Fe-4S] cluster</name>
        <dbReference type="ChEBI" id="CHEBI:49883"/>
    </cofactor>
    <text evidence="6">Binds 1 [4Fe-4S] cluster per subunit.</text>
</comment>
<evidence type="ECO:0000256" key="5">
    <source>
        <dbReference type="ARBA" id="ARBA00023239"/>
    </source>
</evidence>